<accession>A0A445MST8</accession>
<evidence type="ECO:0000313" key="1">
    <source>
        <dbReference type="EMBL" id="SPD72492.1"/>
    </source>
</evidence>
<gene>
    <name evidence="1" type="ORF">PITCH_A1380040</name>
</gene>
<sequence>MPNRSFGLGDEREILRRQSKISKHLHLKVIITNELLKINGKQVMLGTGKRQLPDRLRPR</sequence>
<protein>
    <submittedName>
        <fullName evidence="1">Uncharacterized protein</fullName>
    </submittedName>
</protein>
<proteinExistence type="predicted"/>
<organism evidence="1">
    <name type="scientific">uncultured Desulfobacterium sp</name>
    <dbReference type="NCBI Taxonomy" id="201089"/>
    <lineage>
        <taxon>Bacteria</taxon>
        <taxon>Pseudomonadati</taxon>
        <taxon>Thermodesulfobacteriota</taxon>
        <taxon>Desulfobacteria</taxon>
        <taxon>Desulfobacterales</taxon>
        <taxon>Desulfobacteriaceae</taxon>
        <taxon>Desulfobacterium</taxon>
        <taxon>environmental samples</taxon>
    </lineage>
</organism>
<dbReference type="AlphaFoldDB" id="A0A445MST8"/>
<name>A0A445MST8_9BACT</name>
<dbReference type="EMBL" id="OJIN01000044">
    <property type="protein sequence ID" value="SPD72492.1"/>
    <property type="molecule type" value="Genomic_DNA"/>
</dbReference>
<reference evidence="1" key="1">
    <citation type="submission" date="2018-01" db="EMBL/GenBank/DDBJ databases">
        <authorList>
            <person name="Regsiter A."/>
            <person name="William W."/>
        </authorList>
    </citation>
    <scope>NUCLEOTIDE SEQUENCE</scope>
    <source>
        <strain evidence="1">TRIP AH-1</strain>
    </source>
</reference>